<dbReference type="AlphaFoldDB" id="A0A1H8Y5I7"/>
<evidence type="ECO:0000313" key="2">
    <source>
        <dbReference type="Proteomes" id="UP000198582"/>
    </source>
</evidence>
<reference evidence="1 2" key="1">
    <citation type="submission" date="2016-10" db="EMBL/GenBank/DDBJ databases">
        <authorList>
            <person name="de Groot N.N."/>
        </authorList>
    </citation>
    <scope>NUCLEOTIDE SEQUENCE [LARGE SCALE GENOMIC DNA]</scope>
    <source>
        <strain evidence="1 2">DSM 44993</strain>
    </source>
</reference>
<dbReference type="STRING" id="394193.SAMN04489732_11176"/>
<organism evidence="1 2">
    <name type="scientific">Amycolatopsis saalfeldensis</name>
    <dbReference type="NCBI Taxonomy" id="394193"/>
    <lineage>
        <taxon>Bacteria</taxon>
        <taxon>Bacillati</taxon>
        <taxon>Actinomycetota</taxon>
        <taxon>Actinomycetes</taxon>
        <taxon>Pseudonocardiales</taxon>
        <taxon>Pseudonocardiaceae</taxon>
        <taxon>Amycolatopsis</taxon>
    </lineage>
</organism>
<proteinExistence type="predicted"/>
<keyword evidence="2" id="KW-1185">Reference proteome</keyword>
<protein>
    <recommendedName>
        <fullName evidence="3">Excreted virulence factor EspC, type VII ESX diderm</fullName>
    </recommendedName>
</protein>
<dbReference type="Proteomes" id="UP000198582">
    <property type="component" value="Unassembled WGS sequence"/>
</dbReference>
<sequence length="119" mass="13321">MSGLDPMTNDSSGAGFEVYPQALRQATEHIFAARDKVMKFANDDLSSMVLHDEDVGLLGVQSHIVEVFNNVIASMQNKSRRGAEKLDSFAAAVDKAADYYETQDEEDYRRLRDKEKGMN</sequence>
<gene>
    <name evidence="1" type="ORF">SAMN04489732_11176</name>
</gene>
<dbReference type="EMBL" id="FOEF01000011">
    <property type="protein sequence ID" value="SEP47261.1"/>
    <property type="molecule type" value="Genomic_DNA"/>
</dbReference>
<evidence type="ECO:0008006" key="3">
    <source>
        <dbReference type="Google" id="ProtNLM"/>
    </source>
</evidence>
<evidence type="ECO:0000313" key="1">
    <source>
        <dbReference type="EMBL" id="SEP47261.1"/>
    </source>
</evidence>
<name>A0A1H8Y5I7_9PSEU</name>
<accession>A0A1H8Y5I7</accession>